<dbReference type="OMA" id="ECAYGAM"/>
<dbReference type="EMBL" id="MVGT01002455">
    <property type="protein sequence ID" value="OVA07609.1"/>
    <property type="molecule type" value="Genomic_DNA"/>
</dbReference>
<name>A0A200QAX1_MACCD</name>
<reference evidence="1 2" key="1">
    <citation type="journal article" date="2017" name="Mol. Plant">
        <title>The Genome of Medicinal Plant Macleaya cordata Provides New Insights into Benzylisoquinoline Alkaloids Metabolism.</title>
        <authorList>
            <person name="Liu X."/>
            <person name="Liu Y."/>
            <person name="Huang P."/>
            <person name="Ma Y."/>
            <person name="Qing Z."/>
            <person name="Tang Q."/>
            <person name="Cao H."/>
            <person name="Cheng P."/>
            <person name="Zheng Y."/>
            <person name="Yuan Z."/>
            <person name="Zhou Y."/>
            <person name="Liu J."/>
            <person name="Tang Z."/>
            <person name="Zhuo Y."/>
            <person name="Zhang Y."/>
            <person name="Yu L."/>
            <person name="Huang J."/>
            <person name="Yang P."/>
            <person name="Peng Q."/>
            <person name="Zhang J."/>
            <person name="Jiang W."/>
            <person name="Zhang Z."/>
            <person name="Lin K."/>
            <person name="Ro D.K."/>
            <person name="Chen X."/>
            <person name="Xiong X."/>
            <person name="Shang Y."/>
            <person name="Huang S."/>
            <person name="Zeng J."/>
        </authorList>
    </citation>
    <scope>NUCLEOTIDE SEQUENCE [LARGE SCALE GENOMIC DNA]</scope>
    <source>
        <strain evidence="2">cv. BLH2017</strain>
        <tissue evidence="1">Root</tissue>
    </source>
</reference>
<dbReference type="PANTHER" id="PTHR48045">
    <property type="entry name" value="UDP-GLYCOSYLTRANSFERASE 72B1"/>
    <property type="match status" value="1"/>
</dbReference>
<dbReference type="Gene3D" id="3.40.50.2000">
    <property type="entry name" value="Glycogen Phosphorylase B"/>
    <property type="match status" value="2"/>
</dbReference>
<keyword evidence="2" id="KW-1185">Reference proteome</keyword>
<protein>
    <submittedName>
        <fullName evidence="1">UDP-glucuronosyl/UDP-glucosyltransferase</fullName>
    </submittedName>
</protein>
<dbReference type="GO" id="GO:0016740">
    <property type="term" value="F:transferase activity"/>
    <property type="evidence" value="ECO:0007669"/>
    <property type="project" value="UniProtKB-KW"/>
</dbReference>
<organism evidence="1 2">
    <name type="scientific">Macleaya cordata</name>
    <name type="common">Five-seeded plume-poppy</name>
    <name type="synonym">Bocconia cordata</name>
    <dbReference type="NCBI Taxonomy" id="56857"/>
    <lineage>
        <taxon>Eukaryota</taxon>
        <taxon>Viridiplantae</taxon>
        <taxon>Streptophyta</taxon>
        <taxon>Embryophyta</taxon>
        <taxon>Tracheophyta</taxon>
        <taxon>Spermatophyta</taxon>
        <taxon>Magnoliopsida</taxon>
        <taxon>Ranunculales</taxon>
        <taxon>Papaveraceae</taxon>
        <taxon>Papaveroideae</taxon>
        <taxon>Macleaya</taxon>
    </lineage>
</organism>
<comment type="caution">
    <text evidence="1">The sequence shown here is derived from an EMBL/GenBank/DDBJ whole genome shotgun (WGS) entry which is preliminary data.</text>
</comment>
<dbReference type="PANTHER" id="PTHR48045:SF34">
    <property type="entry name" value="ISOFLAVONE 7-O-GLUCOSYLTRANSFERASE 1-LIKE"/>
    <property type="match status" value="1"/>
</dbReference>
<dbReference type="Proteomes" id="UP000195402">
    <property type="component" value="Unassembled WGS sequence"/>
</dbReference>
<gene>
    <name evidence="1" type="ORF">BVC80_8965g41</name>
</gene>
<accession>A0A200QAX1</accession>
<keyword evidence="1" id="KW-0808">Transferase</keyword>
<sequence>MESVCASVPILAWPMAADQYLNARMVVEHLGVGVRVLARNGSVRGFVSSRSVENMVRELMEGEKGKEVRNKAKEVGEAARMAMEEGGSSWRSLDLLIEEVCRKN</sequence>
<dbReference type="SUPFAM" id="SSF53756">
    <property type="entry name" value="UDP-Glycosyltransferase/glycogen phosphorylase"/>
    <property type="match status" value="1"/>
</dbReference>
<dbReference type="AlphaFoldDB" id="A0A200QAX1"/>
<dbReference type="STRING" id="56857.A0A200QAX1"/>
<dbReference type="InParanoid" id="A0A200QAX1"/>
<dbReference type="OrthoDB" id="5835829at2759"/>
<proteinExistence type="predicted"/>
<evidence type="ECO:0000313" key="1">
    <source>
        <dbReference type="EMBL" id="OVA07609.1"/>
    </source>
</evidence>
<evidence type="ECO:0000313" key="2">
    <source>
        <dbReference type="Proteomes" id="UP000195402"/>
    </source>
</evidence>